<dbReference type="FunFam" id="3.90.226.10:FF:000017">
    <property type="entry name" value="Propionyl-CoA carboxylase subunit beta 5"/>
    <property type="match status" value="1"/>
</dbReference>
<gene>
    <name evidence="4" type="ORF">B1813_17280</name>
</gene>
<evidence type="ECO:0000259" key="2">
    <source>
        <dbReference type="PROSITE" id="PS50980"/>
    </source>
</evidence>
<dbReference type="PROSITE" id="PS50989">
    <property type="entry name" value="COA_CT_CTER"/>
    <property type="match status" value="1"/>
</dbReference>
<dbReference type="Proteomes" id="UP000192591">
    <property type="component" value="Unassembled WGS sequence"/>
</dbReference>
<dbReference type="InterPro" id="IPR000438">
    <property type="entry name" value="Acetyl_CoA_COase_Trfase_b_su"/>
</dbReference>
<dbReference type="GO" id="GO:0003989">
    <property type="term" value="F:acetyl-CoA carboxylase activity"/>
    <property type="evidence" value="ECO:0007669"/>
    <property type="project" value="InterPro"/>
</dbReference>
<dbReference type="FunFam" id="3.90.226.10:FF:000016">
    <property type="entry name" value="Propionyl-CoA carboxylase, beta subunit"/>
    <property type="match status" value="1"/>
</dbReference>
<dbReference type="PROSITE" id="PS50980">
    <property type="entry name" value="COA_CT_NTER"/>
    <property type="match status" value="1"/>
</dbReference>
<evidence type="ECO:0000313" key="5">
    <source>
        <dbReference type="Proteomes" id="UP000192591"/>
    </source>
</evidence>
<dbReference type="PANTHER" id="PTHR43842">
    <property type="entry name" value="PROPIONYL-COA CARBOXYLASE BETA CHAIN"/>
    <property type="match status" value="1"/>
</dbReference>
<evidence type="ECO:0000259" key="3">
    <source>
        <dbReference type="PROSITE" id="PS50989"/>
    </source>
</evidence>
<reference evidence="4 5" key="1">
    <citation type="submission" date="2017-02" db="EMBL/GenBank/DDBJ databases">
        <title>Draft genome of Saccharomonospora sp. 154.</title>
        <authorList>
            <person name="Alonso-Carmona G.S."/>
            <person name="De La Haba R."/>
            <person name="Vera-Gargallo B."/>
            <person name="Sandoval-Trujillo A.H."/>
            <person name="Ramirez-Duran N."/>
            <person name="Ventosa A."/>
        </authorList>
    </citation>
    <scope>NUCLEOTIDE SEQUENCE [LARGE SCALE GENOMIC DNA]</scope>
    <source>
        <strain evidence="4 5">LRS4.154</strain>
    </source>
</reference>
<sequence>MSSATEPLGTPPADEPDIHTTAGKLADLYRRDSEAVHAGSARAVERQHAKGKQTARERIDLLLDPGSFVELDALARHRSTNFGQDRNRPYGDGVVTGHGTIDGRPVCVFSQDVTVFGGSLGEVYGEKIVKVMDLAMKTGRPIIGINEGGGARIQEGVVSLGLYAEIFRRNTHASGVVPQISLIMGANAGGHVYSPALTDFVVMVDKTSQMFITGPDVIKTVTGEEVTLEDLGGGRTHNTKSGNAHYLASDEADAVSYVKELLSFLPSNNLSEPPVFDAPEPAGGTIADGVTDTDLELDTLVPDSANQPYDMHEVISRIVDDGEFCEVHELFAPNIVVGFGRVEGRSVGVVANQPTQFAGCLDIDAAEKAARFVRTCDAFNVPVLTFVDVPGFLPGTDQEWNGIIRRGAKLIYAYAEATVPLVTVITRKAYGGAYDVMGSKHLGADVNIAWPTAQIAVMGAQGAANIVHRKRLAEAAEAGEDVEALRTDLIQEYEDTLCNPYVAAERGYVDSVVPPSHTRGHVARALSLLRDKRETLPPKKHGNIPL</sequence>
<organism evidence="4 5">
    <name type="scientific">Saccharomonospora piscinae</name>
    <dbReference type="NCBI Taxonomy" id="687388"/>
    <lineage>
        <taxon>Bacteria</taxon>
        <taxon>Bacillati</taxon>
        <taxon>Actinomycetota</taxon>
        <taxon>Actinomycetes</taxon>
        <taxon>Pseudonocardiales</taxon>
        <taxon>Pseudonocardiaceae</taxon>
        <taxon>Saccharomonospora</taxon>
    </lineage>
</organism>
<keyword evidence="4" id="KW-0808">Transferase</keyword>
<comment type="similarity">
    <text evidence="1">Belongs to the AccD/PCCB family.</text>
</comment>
<keyword evidence="5" id="KW-1185">Reference proteome</keyword>
<evidence type="ECO:0000313" key="4">
    <source>
        <dbReference type="EMBL" id="OQO90194.1"/>
    </source>
</evidence>
<dbReference type="GO" id="GO:0009317">
    <property type="term" value="C:acetyl-CoA carboxylase complex"/>
    <property type="evidence" value="ECO:0007669"/>
    <property type="project" value="InterPro"/>
</dbReference>
<dbReference type="AlphaFoldDB" id="A0A1V8ZZV1"/>
<dbReference type="GO" id="GO:0004658">
    <property type="term" value="F:propionyl-CoA carboxylase activity"/>
    <property type="evidence" value="ECO:0007669"/>
    <property type="project" value="UniProtKB-ARBA"/>
</dbReference>
<dbReference type="InterPro" id="IPR029045">
    <property type="entry name" value="ClpP/crotonase-like_dom_sf"/>
</dbReference>
<dbReference type="PANTHER" id="PTHR43842:SF2">
    <property type="entry name" value="PROPIONYL-COA CARBOXYLASE BETA CHAIN, MITOCHONDRIAL"/>
    <property type="match status" value="1"/>
</dbReference>
<proteinExistence type="inferred from homology"/>
<dbReference type="InterPro" id="IPR051047">
    <property type="entry name" value="AccD/PCCB"/>
</dbReference>
<feature type="domain" description="CoA carboxyltransferase C-terminal" evidence="3">
    <location>
        <begin position="292"/>
        <end position="528"/>
    </location>
</feature>
<dbReference type="SUPFAM" id="SSF52096">
    <property type="entry name" value="ClpP/crotonase"/>
    <property type="match status" value="2"/>
</dbReference>
<feature type="domain" description="CoA carboxyltransferase N-terminal" evidence="2">
    <location>
        <begin position="21"/>
        <end position="277"/>
    </location>
</feature>
<dbReference type="PRINTS" id="PR01070">
    <property type="entry name" value="ACCCTRFRASEB"/>
</dbReference>
<dbReference type="Pfam" id="PF01039">
    <property type="entry name" value="Carboxyl_trans"/>
    <property type="match status" value="1"/>
</dbReference>
<dbReference type="EMBL" id="MWIH01000007">
    <property type="protein sequence ID" value="OQO90194.1"/>
    <property type="molecule type" value="Genomic_DNA"/>
</dbReference>
<dbReference type="InterPro" id="IPR011762">
    <property type="entry name" value="COA_CT_N"/>
</dbReference>
<accession>A0A1V8ZZV1</accession>
<dbReference type="GO" id="GO:0015977">
    <property type="term" value="P:carbon fixation"/>
    <property type="evidence" value="ECO:0007669"/>
    <property type="project" value="UniProtKB-ARBA"/>
</dbReference>
<protein>
    <submittedName>
        <fullName evidence="4">Methylmalonyl-CoA carboxyltransferase</fullName>
    </submittedName>
</protein>
<dbReference type="RefSeq" id="WP_081193634.1">
    <property type="nucleotide sequence ID" value="NZ_MWIH01000007.1"/>
</dbReference>
<dbReference type="Gene3D" id="3.90.226.10">
    <property type="entry name" value="2-enoyl-CoA Hydratase, Chain A, domain 1"/>
    <property type="match status" value="2"/>
</dbReference>
<dbReference type="GO" id="GO:0006633">
    <property type="term" value="P:fatty acid biosynthetic process"/>
    <property type="evidence" value="ECO:0007669"/>
    <property type="project" value="InterPro"/>
</dbReference>
<dbReference type="GO" id="GO:0016740">
    <property type="term" value="F:transferase activity"/>
    <property type="evidence" value="ECO:0007669"/>
    <property type="project" value="UniProtKB-KW"/>
</dbReference>
<evidence type="ECO:0000256" key="1">
    <source>
        <dbReference type="ARBA" id="ARBA00006102"/>
    </source>
</evidence>
<dbReference type="InterPro" id="IPR011763">
    <property type="entry name" value="COA_CT_C"/>
</dbReference>
<dbReference type="STRING" id="1962155.B1813_17280"/>
<comment type="caution">
    <text evidence="4">The sequence shown here is derived from an EMBL/GenBank/DDBJ whole genome shotgun (WGS) entry which is preliminary data.</text>
</comment>
<dbReference type="InterPro" id="IPR034733">
    <property type="entry name" value="AcCoA_carboxyl_beta"/>
</dbReference>
<name>A0A1V8ZZV1_SACPI</name>